<dbReference type="InterPro" id="IPR002347">
    <property type="entry name" value="SDR_fam"/>
</dbReference>
<dbReference type="RefSeq" id="WP_142830128.1">
    <property type="nucleotide sequence ID" value="NZ_CP117267.1"/>
</dbReference>
<reference evidence="3" key="1">
    <citation type="journal article" date="2019" name="Phytopathology">
        <title>A Novel Group of Rhizobium tumorigenes-Like Agrobacteria Associated with Crown Gall Disease of Rhododendron and Blueberry.</title>
        <authorList>
            <person name="Kuzmanovic N."/>
            <person name="Behrens P."/>
            <person name="Idczak E."/>
            <person name="Wagner S."/>
            <person name="Gotz M."/>
            <person name="Sproer C."/>
            <person name="Bunk B."/>
            <person name="Overmann J."/>
            <person name="Smalla K."/>
        </authorList>
    </citation>
    <scope>NUCLEOTIDE SEQUENCE</scope>
    <source>
        <strain evidence="3">Rho-6.2</strain>
    </source>
</reference>
<dbReference type="PANTHER" id="PTHR42760:SF133">
    <property type="entry name" value="3-OXOACYL-[ACYL-CARRIER-PROTEIN] REDUCTASE"/>
    <property type="match status" value="1"/>
</dbReference>
<organism evidence="3 4">
    <name type="scientific">Rhizobium rhododendri</name>
    <dbReference type="NCBI Taxonomy" id="2506430"/>
    <lineage>
        <taxon>Bacteria</taxon>
        <taxon>Pseudomonadati</taxon>
        <taxon>Pseudomonadota</taxon>
        <taxon>Alphaproteobacteria</taxon>
        <taxon>Hyphomicrobiales</taxon>
        <taxon>Rhizobiaceae</taxon>
        <taxon>Rhizobium/Agrobacterium group</taxon>
        <taxon>Rhizobium</taxon>
    </lineage>
</organism>
<dbReference type="Proteomes" id="UP000318939">
    <property type="component" value="Chromosome"/>
</dbReference>
<proteinExistence type="inferred from homology"/>
<dbReference type="InterPro" id="IPR036291">
    <property type="entry name" value="NAD(P)-bd_dom_sf"/>
</dbReference>
<dbReference type="PRINTS" id="PR00081">
    <property type="entry name" value="GDHRDH"/>
</dbReference>
<dbReference type="PANTHER" id="PTHR42760">
    <property type="entry name" value="SHORT-CHAIN DEHYDROGENASES/REDUCTASES FAMILY MEMBER"/>
    <property type="match status" value="1"/>
</dbReference>
<accession>A0ABY8IGH5</accession>
<dbReference type="Gene3D" id="3.40.50.720">
    <property type="entry name" value="NAD(P)-binding Rossmann-like Domain"/>
    <property type="match status" value="1"/>
</dbReference>
<dbReference type="Pfam" id="PF13561">
    <property type="entry name" value="adh_short_C2"/>
    <property type="match status" value="1"/>
</dbReference>
<comment type="similarity">
    <text evidence="1">Belongs to the short-chain dehydrogenases/reductases (SDR) family.</text>
</comment>
<protein>
    <submittedName>
        <fullName evidence="3">SDR family NAD(P)-dependent oxidoreductase</fullName>
    </submittedName>
</protein>
<evidence type="ECO:0000256" key="2">
    <source>
        <dbReference type="ARBA" id="ARBA00023002"/>
    </source>
</evidence>
<evidence type="ECO:0000313" key="3">
    <source>
        <dbReference type="EMBL" id="WFS22724.1"/>
    </source>
</evidence>
<keyword evidence="4" id="KW-1185">Reference proteome</keyword>
<reference evidence="3" key="2">
    <citation type="journal article" date="2023" name="MicrobiologyOpen">
        <title>Genomics of the tumorigenes clade of the family Rhizobiaceae and description of Rhizobium rhododendri sp. nov.</title>
        <authorList>
            <person name="Kuzmanovic N."/>
            <person name="diCenzo G.C."/>
            <person name="Bunk B."/>
            <person name="Sproeer C."/>
            <person name="Fruehling A."/>
            <person name="Neumann-Schaal M."/>
            <person name="Overmann J."/>
            <person name="Smalla K."/>
        </authorList>
    </citation>
    <scope>NUCLEOTIDE SEQUENCE</scope>
    <source>
        <strain evidence="3">Rho-6.2</strain>
    </source>
</reference>
<evidence type="ECO:0000313" key="4">
    <source>
        <dbReference type="Proteomes" id="UP000318939"/>
    </source>
</evidence>
<keyword evidence="2" id="KW-0560">Oxidoreductase</keyword>
<dbReference type="SUPFAM" id="SSF51735">
    <property type="entry name" value="NAD(P)-binding Rossmann-fold domains"/>
    <property type="match status" value="1"/>
</dbReference>
<dbReference type="PRINTS" id="PR00080">
    <property type="entry name" value="SDRFAMILY"/>
</dbReference>
<gene>
    <name evidence="3" type="ORF">PR018_16605</name>
</gene>
<dbReference type="EMBL" id="CP117267">
    <property type="protein sequence ID" value="WFS22724.1"/>
    <property type="molecule type" value="Genomic_DNA"/>
</dbReference>
<name>A0ABY8IGH5_9HYPH</name>
<sequence>MNIDFAGKTVVVTGAAHGFGRAIALAFASRGAIVHACDVNEAGLADTAALSDAVRTHRLDVGDRSACQRLIAAIETDGATVDILVNNAGGVRGQTGRPIEEISEQDWQSIFDVNLSGAFFMAQAVAPGMKRQNYGRIVNISSGAGLGISLTGIQAYASAKAGQIGLTRQLAHELGAWGITVNNVAPGFVRSNPTTERQWDAMGDEGQAKLLQNIALKRLGVPDDIAAMVMFFASDFANWISGQVISVDGGK</sequence>
<evidence type="ECO:0000256" key="1">
    <source>
        <dbReference type="ARBA" id="ARBA00006484"/>
    </source>
</evidence>